<dbReference type="EMBL" id="LT960552">
    <property type="protein sequence ID" value="SOK59340.1"/>
    <property type="molecule type" value="Genomic_DNA"/>
</dbReference>
<keyword evidence="1" id="KW-0812">Transmembrane</keyword>
<feature type="transmembrane region" description="Helical" evidence="1">
    <location>
        <begin position="31"/>
        <end position="57"/>
    </location>
</feature>
<reference evidence="3" key="1">
    <citation type="submission" date="2017-10" db="EMBL/GenBank/DDBJ databases">
        <authorList>
            <person name="Skurnik M."/>
        </authorList>
    </citation>
    <scope>NUCLEOTIDE SEQUENCE [LARGE SCALE GENOMIC DNA]</scope>
    <source>
        <strain evidence="3">fHe-Yen9-03</strain>
    </source>
</reference>
<keyword evidence="1" id="KW-1133">Transmembrane helix</keyword>
<protein>
    <submittedName>
        <fullName evidence="2">Uncharacterized protein</fullName>
    </submittedName>
</protein>
<accession>A0A2C9CZT1</accession>
<dbReference type="Proteomes" id="UP000241364">
    <property type="component" value="Chromosome i"/>
</dbReference>
<sequence length="94" mass="10939">MKEEIMLEVAKRTLNEVKEQVLSTPFIVSPFAFLGVIVSPLWATLVVALVAMAYIAYEEYKYYIDELYTTKYEDPNKVDPIEKEVQKQKDSEQK</sequence>
<evidence type="ECO:0000313" key="3">
    <source>
        <dbReference type="Proteomes" id="UP000241364"/>
    </source>
</evidence>
<evidence type="ECO:0000256" key="1">
    <source>
        <dbReference type="SAM" id="Phobius"/>
    </source>
</evidence>
<keyword evidence="1" id="KW-0472">Membrane</keyword>
<evidence type="ECO:0000313" key="2">
    <source>
        <dbReference type="EMBL" id="SOK59340.1"/>
    </source>
</evidence>
<proteinExistence type="predicted"/>
<name>A0A2C9CZT1_9CAUD</name>
<organism evidence="2 3">
    <name type="scientific">Yersinia phage fHe-Yen9-03</name>
    <dbReference type="NCBI Taxonomy" id="2052743"/>
    <lineage>
        <taxon>Viruses</taxon>
        <taxon>Duplodnaviria</taxon>
        <taxon>Heunggongvirae</taxon>
        <taxon>Uroviricota</taxon>
        <taxon>Caudoviricetes</taxon>
        <taxon>Eneladusvirus</taxon>
        <taxon>Eneladusvirus Yen904</taxon>
    </lineage>
</organism>
<gene>
    <name evidence="2" type="primary">g532</name>
</gene>